<dbReference type="InterPro" id="IPR014729">
    <property type="entry name" value="Rossmann-like_a/b/a_fold"/>
</dbReference>
<dbReference type="InterPro" id="IPR032678">
    <property type="entry name" value="tRNA-synt_1_cat_dom"/>
</dbReference>
<keyword evidence="9 14" id="KW-0030">Aminoacyl-tRNA synthetase</keyword>
<evidence type="ECO:0000256" key="1">
    <source>
        <dbReference type="ARBA" id="ARBA00001947"/>
    </source>
</evidence>
<feature type="region of interest" description="Disordered" evidence="11">
    <location>
        <begin position="694"/>
        <end position="731"/>
    </location>
</feature>
<keyword evidence="6" id="KW-0862">Zinc</keyword>
<feature type="compositionally biased region" description="Polar residues" evidence="11">
    <location>
        <begin position="52"/>
        <end position="61"/>
    </location>
</feature>
<dbReference type="GO" id="GO:0005524">
    <property type="term" value="F:ATP binding"/>
    <property type="evidence" value="ECO:0007669"/>
    <property type="project" value="UniProtKB-KW"/>
</dbReference>
<proteinExistence type="inferred from homology"/>
<evidence type="ECO:0000256" key="6">
    <source>
        <dbReference type="ARBA" id="ARBA00022833"/>
    </source>
</evidence>
<dbReference type="GO" id="GO:0005737">
    <property type="term" value="C:cytoplasm"/>
    <property type="evidence" value="ECO:0007669"/>
    <property type="project" value="TreeGrafter"/>
</dbReference>
<evidence type="ECO:0000313" key="15">
    <source>
        <dbReference type="Proteomes" id="UP000521943"/>
    </source>
</evidence>
<dbReference type="PANTHER" id="PTHR10890:SF3">
    <property type="entry name" value="CYSTEINE--TRNA LIGASE, CYTOPLASMIC"/>
    <property type="match status" value="1"/>
</dbReference>
<dbReference type="CDD" id="cd00672">
    <property type="entry name" value="CysRS_core"/>
    <property type="match status" value="1"/>
</dbReference>
<evidence type="ECO:0000256" key="10">
    <source>
        <dbReference type="ARBA" id="ARBA00031499"/>
    </source>
</evidence>
<feature type="chain" id="PRO_5034316811" description="cysteine--tRNA ligase" evidence="12">
    <location>
        <begin position="18"/>
        <end position="784"/>
    </location>
</feature>
<dbReference type="EMBL" id="JACGCI010000006">
    <property type="protein sequence ID" value="KAF6763130.1"/>
    <property type="molecule type" value="Genomic_DNA"/>
</dbReference>
<keyword evidence="8" id="KW-0648">Protein biosynthesis</keyword>
<evidence type="ECO:0000256" key="3">
    <source>
        <dbReference type="ARBA" id="ARBA00022598"/>
    </source>
</evidence>
<dbReference type="Proteomes" id="UP000521943">
    <property type="component" value="Unassembled WGS sequence"/>
</dbReference>
<dbReference type="InterPro" id="IPR009080">
    <property type="entry name" value="tRNAsynth_Ia_anticodon-bd"/>
</dbReference>
<dbReference type="GO" id="GO:0006423">
    <property type="term" value="P:cysteinyl-tRNA aminoacylation"/>
    <property type="evidence" value="ECO:0007669"/>
    <property type="project" value="InterPro"/>
</dbReference>
<feature type="domain" description="tRNA synthetases class I catalytic" evidence="13">
    <location>
        <begin position="68"/>
        <end position="499"/>
    </location>
</feature>
<evidence type="ECO:0000259" key="13">
    <source>
        <dbReference type="Pfam" id="PF01406"/>
    </source>
</evidence>
<dbReference type="InterPro" id="IPR015803">
    <property type="entry name" value="Cys-tRNA-ligase"/>
</dbReference>
<keyword evidence="3" id="KW-0436">Ligase</keyword>
<evidence type="ECO:0000256" key="4">
    <source>
        <dbReference type="ARBA" id="ARBA00022723"/>
    </source>
</evidence>
<gene>
    <name evidence="14" type="ORF">DFP72DRAFT_874782</name>
</gene>
<comment type="caution">
    <text evidence="14">The sequence shown here is derived from an EMBL/GenBank/DDBJ whole genome shotgun (WGS) entry which is preliminary data.</text>
</comment>
<keyword evidence="4" id="KW-0479">Metal-binding</keyword>
<evidence type="ECO:0000256" key="5">
    <source>
        <dbReference type="ARBA" id="ARBA00022741"/>
    </source>
</evidence>
<keyword evidence="12" id="KW-0732">Signal</keyword>
<dbReference type="PRINTS" id="PR00983">
    <property type="entry name" value="TRNASYNTHCYS"/>
</dbReference>
<dbReference type="EC" id="6.1.1.16" evidence="2"/>
<feature type="region of interest" description="Disordered" evidence="11">
    <location>
        <begin position="40"/>
        <end position="61"/>
    </location>
</feature>
<feature type="signal peptide" evidence="12">
    <location>
        <begin position="1"/>
        <end position="17"/>
    </location>
</feature>
<evidence type="ECO:0000256" key="12">
    <source>
        <dbReference type="SAM" id="SignalP"/>
    </source>
</evidence>
<dbReference type="GO" id="GO:0004817">
    <property type="term" value="F:cysteine-tRNA ligase activity"/>
    <property type="evidence" value="ECO:0007669"/>
    <property type="project" value="UniProtKB-EC"/>
</dbReference>
<comment type="cofactor">
    <cofactor evidence="1">
        <name>Zn(2+)</name>
        <dbReference type="ChEBI" id="CHEBI:29105"/>
    </cofactor>
</comment>
<evidence type="ECO:0000256" key="2">
    <source>
        <dbReference type="ARBA" id="ARBA00012832"/>
    </source>
</evidence>
<keyword evidence="15" id="KW-1185">Reference proteome</keyword>
<dbReference type="Pfam" id="PF01406">
    <property type="entry name" value="tRNA-synt_1e"/>
    <property type="match status" value="1"/>
</dbReference>
<dbReference type="PANTHER" id="PTHR10890">
    <property type="entry name" value="CYSTEINYL-TRNA SYNTHETASE"/>
    <property type="match status" value="1"/>
</dbReference>
<dbReference type="SUPFAM" id="SSF52374">
    <property type="entry name" value="Nucleotidylyl transferase"/>
    <property type="match status" value="1"/>
</dbReference>
<dbReference type="OrthoDB" id="438179at2759"/>
<reference evidence="14 15" key="1">
    <citation type="submission" date="2020-07" db="EMBL/GenBank/DDBJ databases">
        <title>Comparative genomics of pyrophilous fungi reveals a link between fire events and developmental genes.</title>
        <authorList>
            <consortium name="DOE Joint Genome Institute"/>
            <person name="Steindorff A.S."/>
            <person name="Carver A."/>
            <person name="Calhoun S."/>
            <person name="Stillman K."/>
            <person name="Liu H."/>
            <person name="Lipzen A."/>
            <person name="Pangilinan J."/>
            <person name="Labutti K."/>
            <person name="Bruns T.D."/>
            <person name="Grigoriev I.V."/>
        </authorList>
    </citation>
    <scope>NUCLEOTIDE SEQUENCE [LARGE SCALE GENOMIC DNA]</scope>
    <source>
        <strain evidence="14 15">CBS 144469</strain>
    </source>
</reference>
<evidence type="ECO:0000256" key="11">
    <source>
        <dbReference type="SAM" id="MobiDB-lite"/>
    </source>
</evidence>
<evidence type="ECO:0000256" key="8">
    <source>
        <dbReference type="ARBA" id="ARBA00022917"/>
    </source>
</evidence>
<evidence type="ECO:0000313" key="14">
    <source>
        <dbReference type="EMBL" id="KAF6763130.1"/>
    </source>
</evidence>
<keyword evidence="5" id="KW-0547">Nucleotide-binding</keyword>
<keyword evidence="7" id="KW-0067">ATP-binding</keyword>
<name>A0A8H6MC86_9AGAR</name>
<dbReference type="HAMAP" id="MF_00041">
    <property type="entry name" value="Cys_tRNA_synth"/>
    <property type="match status" value="1"/>
</dbReference>
<protein>
    <recommendedName>
        <fullName evidence="2">cysteine--tRNA ligase</fullName>
        <ecNumber evidence="2">6.1.1.16</ecNumber>
    </recommendedName>
    <alternativeName>
        <fullName evidence="10">Cysteinyl-tRNA synthetase</fullName>
    </alternativeName>
</protein>
<dbReference type="InterPro" id="IPR024909">
    <property type="entry name" value="Cys-tRNA/MSH_ligase"/>
</dbReference>
<evidence type="ECO:0000256" key="9">
    <source>
        <dbReference type="ARBA" id="ARBA00023146"/>
    </source>
</evidence>
<dbReference type="NCBIfam" id="TIGR00435">
    <property type="entry name" value="cysS"/>
    <property type="match status" value="1"/>
</dbReference>
<sequence>MGLKFRLALIMLSLSHRQFLNLRQTRAGCYALRACHSAHSPVRGQAPGSSPRLHNSLTKSKTSLPLNSEKPLKWYSCGPTVYDTSHLGHARNYLSQDVIRRVLADYFNYDVHYVMNITDIDDKIISRTRESFFVERLSSQYSQLTQELITETSLFLRDFVSSQLAPSIPELSHLDLGDTTSRPQVLEALDNFVAASSAPMVDAKLIMNASSAKRCLEALIMSQARLNSPAASDKAAVEELIKESRDILGPMLNLKFNEETIDSAQYAKTAAIWEARFFRDMSRLNVLPPDTVTRASEYVSEIIGFVQGIMKKGYAYTSNGSVYFDTQAFTQSGEHQYNKLLTANRTREGINQDVVRAHIPDKKAAADFALWKATKPGEPSWPSPWGGGRPGWHIECSVMASSIFEDHMHIHSGGVDLLFPHHTNELAQSEAYHGCSDWVDCFIHIGHLHIDGLKMSKSLKNFITIEDLLKTYTARQLRLAFLLRPWDSRLDFSDTIMKQEALVLETSLNNFFSHISSLMLDDATFKIGHQFGADERDLRAKFDDARALFRKALSDSVNTPAAMNAIRTLVSQTSAYMNRPSSTVDGLLILGIGRWITQMLEMFGLGNHDESRVGWDSDSTQRSGSSDMDVLLPYLQAMSSFRDDVRRISKSKSPSMAKELLTLCDRIREDVLPPLGVQLSDRADGAALIKCIPPRLPSDSKAPNSDGLADPSHTTQNDPLENSEVHPHNMFKPPYATGLYGTWDDQGIPLTDAGGLDLSKNLRKKLQKRWKHQMDIYSQNQGST</sequence>
<accession>A0A8H6MC86</accession>
<organism evidence="14 15">
    <name type="scientific">Ephemerocybe angulata</name>
    <dbReference type="NCBI Taxonomy" id="980116"/>
    <lineage>
        <taxon>Eukaryota</taxon>
        <taxon>Fungi</taxon>
        <taxon>Dikarya</taxon>
        <taxon>Basidiomycota</taxon>
        <taxon>Agaricomycotina</taxon>
        <taxon>Agaricomycetes</taxon>
        <taxon>Agaricomycetidae</taxon>
        <taxon>Agaricales</taxon>
        <taxon>Agaricineae</taxon>
        <taxon>Psathyrellaceae</taxon>
        <taxon>Ephemerocybe</taxon>
    </lineage>
</organism>
<dbReference type="AlphaFoldDB" id="A0A8H6MC86"/>
<dbReference type="Gene3D" id="3.40.50.620">
    <property type="entry name" value="HUPs"/>
    <property type="match status" value="2"/>
</dbReference>
<evidence type="ECO:0000256" key="7">
    <source>
        <dbReference type="ARBA" id="ARBA00022840"/>
    </source>
</evidence>
<dbReference type="SUPFAM" id="SSF47323">
    <property type="entry name" value="Anticodon-binding domain of a subclass of class I aminoacyl-tRNA synthetases"/>
    <property type="match status" value="1"/>
</dbReference>
<dbReference type="GO" id="GO:0046872">
    <property type="term" value="F:metal ion binding"/>
    <property type="evidence" value="ECO:0007669"/>
    <property type="project" value="UniProtKB-KW"/>
</dbReference>